<feature type="transmembrane region" description="Helical" evidence="1">
    <location>
        <begin position="12"/>
        <end position="33"/>
    </location>
</feature>
<evidence type="ECO:0008006" key="4">
    <source>
        <dbReference type="Google" id="ProtNLM"/>
    </source>
</evidence>
<feature type="transmembrane region" description="Helical" evidence="1">
    <location>
        <begin position="119"/>
        <end position="139"/>
    </location>
</feature>
<keyword evidence="1" id="KW-0812">Transmembrane</keyword>
<evidence type="ECO:0000313" key="3">
    <source>
        <dbReference type="Proteomes" id="UP000184096"/>
    </source>
</evidence>
<evidence type="ECO:0000256" key="1">
    <source>
        <dbReference type="SAM" id="Phobius"/>
    </source>
</evidence>
<protein>
    <recommendedName>
        <fullName evidence="4">Glycosyltransferase RgtA/B/C/D-like domain-containing protein</fullName>
    </recommendedName>
</protein>
<evidence type="ECO:0000313" key="2">
    <source>
        <dbReference type="EMBL" id="SHN76940.1"/>
    </source>
</evidence>
<reference evidence="3" key="1">
    <citation type="submission" date="2016-11" db="EMBL/GenBank/DDBJ databases">
        <authorList>
            <person name="Varghese N."/>
            <person name="Submissions S."/>
        </authorList>
    </citation>
    <scope>NUCLEOTIDE SEQUENCE [LARGE SCALE GENOMIC DNA]</scope>
    <source>
        <strain evidence="3">GAS401</strain>
    </source>
</reference>
<accession>A0A1M7U263</accession>
<dbReference type="AlphaFoldDB" id="A0A1M7U263"/>
<gene>
    <name evidence="2" type="ORF">SAMN05444170_3340</name>
</gene>
<feature type="transmembrane region" description="Helical" evidence="1">
    <location>
        <begin position="216"/>
        <end position="240"/>
    </location>
</feature>
<dbReference type="Proteomes" id="UP000184096">
    <property type="component" value="Chromosome I"/>
</dbReference>
<keyword evidence="1" id="KW-0472">Membrane</keyword>
<dbReference type="OrthoDB" id="9786218at2"/>
<dbReference type="RefSeq" id="WP_072819197.1">
    <property type="nucleotide sequence ID" value="NZ_LT670849.1"/>
</dbReference>
<keyword evidence="1" id="KW-1133">Transmembrane helix</keyword>
<sequence>MIEQNRGEGGDWTASTHLVFALVPAAMLLVLLLRPVWDPDIFWQLKLGELILSSGGPLPGEPFAALHIGEPVPAVAWAGQVVMALARQIGGWNFLRVFDAACWLGGFGAVAIACRLRGASLLAVTIALSLAFLAAVPTASVRPQSFGCLCFGLLLALRRLELKPALTIALGAPLLVAWQNLHPSVSVGVAAMGFAALPGAVGWLRGRSALPVVPMMLALIGVAAIFATPDGTSIIATSAANAEMSMAIGATEWLPLWDPTNLLIAVPVVVVALLTARLVARQRRFDPVEIAIALGLGLMTLAAYRFVVFWAVAMVPVIARAVAAPVARPARSEAVTVLASLLLVAVVTPQIAPTRFGKILPLAAVQVLRDQHIRGTVYNDLLFGGVIIDTGYPDWRVAYDGRYYRYSSEEWGYDGDIKSGIVPLADVVRRWNPAAFVLDTGRNAPITEELAHSKMWQRIYARDGIVVYVPRIDSIQSLARD</sequence>
<proteinExistence type="predicted"/>
<name>A0A1M7U263_9BRAD</name>
<feature type="transmembrane region" description="Helical" evidence="1">
    <location>
        <begin position="184"/>
        <end position="204"/>
    </location>
</feature>
<feature type="transmembrane region" description="Helical" evidence="1">
    <location>
        <begin position="292"/>
        <end position="314"/>
    </location>
</feature>
<keyword evidence="3" id="KW-1185">Reference proteome</keyword>
<organism evidence="2 3">
    <name type="scientific">Bradyrhizobium erythrophlei</name>
    <dbReference type="NCBI Taxonomy" id="1437360"/>
    <lineage>
        <taxon>Bacteria</taxon>
        <taxon>Pseudomonadati</taxon>
        <taxon>Pseudomonadota</taxon>
        <taxon>Alphaproteobacteria</taxon>
        <taxon>Hyphomicrobiales</taxon>
        <taxon>Nitrobacteraceae</taxon>
        <taxon>Bradyrhizobium</taxon>
    </lineage>
</organism>
<feature type="transmembrane region" description="Helical" evidence="1">
    <location>
        <begin position="260"/>
        <end position="280"/>
    </location>
</feature>
<dbReference type="EMBL" id="LT670849">
    <property type="protein sequence ID" value="SHN76940.1"/>
    <property type="molecule type" value="Genomic_DNA"/>
</dbReference>